<evidence type="ECO:0000313" key="2">
    <source>
        <dbReference type="EMBL" id="MFN0254607.1"/>
    </source>
</evidence>
<dbReference type="RefSeq" id="WP_138721748.1">
    <property type="nucleotide sequence ID" value="NZ_SSHJ02000001.1"/>
</dbReference>
<dbReference type="InterPro" id="IPR058240">
    <property type="entry name" value="rSAM_sf"/>
</dbReference>
<gene>
    <name evidence="2" type="primary">gwsS</name>
    <name evidence="2" type="ORF">E6A44_003440</name>
</gene>
<accession>A0ABW9J5R6</accession>
<evidence type="ECO:0000259" key="1">
    <source>
        <dbReference type="Pfam" id="PF13186"/>
    </source>
</evidence>
<dbReference type="NCBIfam" id="TIGR04193">
    <property type="entry name" value="SPASM_w_grasp"/>
    <property type="match status" value="1"/>
</dbReference>
<comment type="caution">
    <text evidence="2">The sequence shown here is derived from an EMBL/GenBank/DDBJ whole genome shotgun (WGS) entry which is preliminary data.</text>
</comment>
<protein>
    <submittedName>
        <fullName evidence="2">Grasp-with-spasm system SPASM domain peptide maturase</fullName>
    </submittedName>
</protein>
<dbReference type="Gene3D" id="3.20.20.70">
    <property type="entry name" value="Aldolase class I"/>
    <property type="match status" value="1"/>
</dbReference>
<dbReference type="InterPro" id="IPR023885">
    <property type="entry name" value="4Fe4S-binding_SPASM_dom"/>
</dbReference>
<dbReference type="NCBIfam" id="TIGR04085">
    <property type="entry name" value="rSAM_more_4Fe4S"/>
    <property type="match status" value="1"/>
</dbReference>
<organism evidence="2 3">
    <name type="scientific">Pedobacter ureilyticus</name>
    <dbReference type="NCBI Taxonomy" id="1393051"/>
    <lineage>
        <taxon>Bacteria</taxon>
        <taxon>Pseudomonadati</taxon>
        <taxon>Bacteroidota</taxon>
        <taxon>Sphingobacteriia</taxon>
        <taxon>Sphingobacteriales</taxon>
        <taxon>Sphingobacteriaceae</taxon>
        <taxon>Pedobacter</taxon>
    </lineage>
</organism>
<dbReference type="SUPFAM" id="SSF102114">
    <property type="entry name" value="Radical SAM enzymes"/>
    <property type="match status" value="1"/>
</dbReference>
<dbReference type="Proteomes" id="UP001517247">
    <property type="component" value="Unassembled WGS sequence"/>
</dbReference>
<keyword evidence="3" id="KW-1185">Reference proteome</keyword>
<feature type="domain" description="4Fe4S-binding SPASM" evidence="1">
    <location>
        <begin position="241"/>
        <end position="298"/>
    </location>
</feature>
<dbReference type="EMBL" id="SSHJ02000001">
    <property type="protein sequence ID" value="MFN0254607.1"/>
    <property type="molecule type" value="Genomic_DNA"/>
</dbReference>
<reference evidence="2 3" key="1">
    <citation type="submission" date="2024-12" db="EMBL/GenBank/DDBJ databases">
        <authorList>
            <person name="Hu S."/>
        </authorList>
    </citation>
    <scope>NUCLEOTIDE SEQUENCE [LARGE SCALE GENOMIC DNA]</scope>
    <source>
        <strain evidence="2 3">THG-T11</strain>
    </source>
</reference>
<proteinExistence type="predicted"/>
<sequence>MNYFNLYSNILLTKGANRMLISDLQRRQSEIQALELYDIIEEFKTNSVEEVFSFYDDDSKEMVQEYLDFLLEKEYGFITTGDWDRNFAPLSLDYLDYNKISNLFIERNDLTIQPGLIQSIANLQIKHLVIYCGGNVSLSDFLKLEANFENSTVDSIEIFAPYHSEIDENFIQLLNKKAARIYNLVFFNCENEPFKAENAFKFDLLFSPQNLKISSCGKVSIDYFDTNITKVLEAINHNSCLNKKIGIDIHGNIKNCPAMPQSFGNINQNTLEQALTHPNFKDYWNLTKEEIETCKDCEFRNICTDCRAYTEQTHFNEQGLDISKPLKCGYNPYTNEWEEWSTNPLKYKAIEH</sequence>
<evidence type="ECO:0000313" key="3">
    <source>
        <dbReference type="Proteomes" id="UP001517247"/>
    </source>
</evidence>
<name>A0ABW9J5R6_9SPHI</name>
<dbReference type="Pfam" id="PF13186">
    <property type="entry name" value="SPASM"/>
    <property type="match status" value="1"/>
</dbReference>
<dbReference type="InterPro" id="IPR026497">
    <property type="entry name" value="GRASP-with-SPASM"/>
</dbReference>
<dbReference type="InterPro" id="IPR013785">
    <property type="entry name" value="Aldolase_TIM"/>
</dbReference>